<dbReference type="PROSITE" id="PS50883">
    <property type="entry name" value="EAL"/>
    <property type="match status" value="1"/>
</dbReference>
<dbReference type="PROSITE" id="PS50887">
    <property type="entry name" value="GGDEF"/>
    <property type="match status" value="1"/>
</dbReference>
<dbReference type="InterPro" id="IPR043128">
    <property type="entry name" value="Rev_trsase/Diguanyl_cyclase"/>
</dbReference>
<dbReference type="Proteomes" id="UP000184465">
    <property type="component" value="Unassembled WGS sequence"/>
</dbReference>
<evidence type="ECO:0000259" key="5">
    <source>
        <dbReference type="PROSITE" id="PS50887"/>
    </source>
</evidence>
<dbReference type="InterPro" id="IPR029787">
    <property type="entry name" value="Nucleotide_cyclase"/>
</dbReference>
<accession>A0A1M6SQL4</accession>
<dbReference type="InterPro" id="IPR001633">
    <property type="entry name" value="EAL_dom"/>
</dbReference>
<dbReference type="NCBIfam" id="TIGR00229">
    <property type="entry name" value="sensory_box"/>
    <property type="match status" value="1"/>
</dbReference>
<dbReference type="PANTHER" id="PTHR44757:SF2">
    <property type="entry name" value="BIOFILM ARCHITECTURE MAINTENANCE PROTEIN MBAA"/>
    <property type="match status" value="1"/>
</dbReference>
<dbReference type="AlphaFoldDB" id="A0A1M6SQL4"/>
<evidence type="ECO:0000313" key="6">
    <source>
        <dbReference type="EMBL" id="SHK47032.1"/>
    </source>
</evidence>
<evidence type="ECO:0000259" key="2">
    <source>
        <dbReference type="PROSITE" id="PS50112"/>
    </source>
</evidence>
<dbReference type="RefSeq" id="WP_073152823.1">
    <property type="nucleotide sequence ID" value="NZ_FRAG01000067.1"/>
</dbReference>
<evidence type="ECO:0000313" key="7">
    <source>
        <dbReference type="Proteomes" id="UP000184465"/>
    </source>
</evidence>
<dbReference type="InterPro" id="IPR035965">
    <property type="entry name" value="PAS-like_dom_sf"/>
</dbReference>
<feature type="domain" description="PAC" evidence="3">
    <location>
        <begin position="221"/>
        <end position="273"/>
    </location>
</feature>
<protein>
    <submittedName>
        <fullName evidence="6">PAS domain S-box-containing protein/diguanylate cyclase (GGDEF) domain-containing protein</fullName>
    </submittedName>
</protein>
<dbReference type="Gene3D" id="3.30.70.270">
    <property type="match status" value="1"/>
</dbReference>
<dbReference type="PANTHER" id="PTHR44757">
    <property type="entry name" value="DIGUANYLATE CYCLASE DGCP"/>
    <property type="match status" value="1"/>
</dbReference>
<name>A0A1M6SQL4_PARC5</name>
<dbReference type="NCBIfam" id="TIGR00254">
    <property type="entry name" value="GGDEF"/>
    <property type="match status" value="1"/>
</dbReference>
<feature type="domain" description="EAL" evidence="4">
    <location>
        <begin position="447"/>
        <end position="701"/>
    </location>
</feature>
<gene>
    <name evidence="6" type="ORF">SAMN02745912_03400</name>
</gene>
<dbReference type="PROSITE" id="PS50112">
    <property type="entry name" value="PAS"/>
    <property type="match status" value="1"/>
</dbReference>
<evidence type="ECO:0000259" key="3">
    <source>
        <dbReference type="PROSITE" id="PS50113"/>
    </source>
</evidence>
<dbReference type="PROSITE" id="PS50113">
    <property type="entry name" value="PAC"/>
    <property type="match status" value="1"/>
</dbReference>
<dbReference type="SMART" id="SM00052">
    <property type="entry name" value="EAL"/>
    <property type="match status" value="1"/>
</dbReference>
<dbReference type="Pfam" id="PF08447">
    <property type="entry name" value="PAS_3"/>
    <property type="match status" value="1"/>
</dbReference>
<dbReference type="InterPro" id="IPR013655">
    <property type="entry name" value="PAS_fold_3"/>
</dbReference>
<dbReference type="InterPro" id="IPR000700">
    <property type="entry name" value="PAS-assoc_C"/>
</dbReference>
<dbReference type="Pfam" id="PF00990">
    <property type="entry name" value="GGDEF"/>
    <property type="match status" value="1"/>
</dbReference>
<dbReference type="FunFam" id="3.20.20.450:FF:000001">
    <property type="entry name" value="Cyclic di-GMP phosphodiesterase yahA"/>
    <property type="match status" value="1"/>
</dbReference>
<dbReference type="SUPFAM" id="SSF55785">
    <property type="entry name" value="PYP-like sensor domain (PAS domain)"/>
    <property type="match status" value="1"/>
</dbReference>
<dbReference type="InterPro" id="IPR000160">
    <property type="entry name" value="GGDEF_dom"/>
</dbReference>
<feature type="domain" description="PAS" evidence="2">
    <location>
        <begin position="145"/>
        <end position="217"/>
    </location>
</feature>
<dbReference type="STRING" id="1121301.SAMN02745912_03400"/>
<dbReference type="SMART" id="SM00267">
    <property type="entry name" value="GGDEF"/>
    <property type="match status" value="1"/>
</dbReference>
<sequence>MLRILELKRILKENSKKILVVNDLLSFKDISLNPTKAAFKICIMYMTIGSLWILLSDKVLEVSIDDIKRINILQTYKGWTYIIVTGVISFLFIKNLLTKIQFVSNKLYESYHELNLAYQELIVTKEDLKNKFQEIKLSKEALAESEERYQLAVEGANGGIWDWDIKSNKMYISSRAKNILDYEDFEGEYSIEVWKSLLHPDDKNKAIKTFYDYLNKKADSYNSVYRLRTQNGNYKWILSRGQAIWDENDEPIRIAGSHTDITEQKINEEKFLKLAYYDLITGLPNRAMFEKELIARISYAKKTKTKCALLYFDLDDFKNVNDTLGHTYGDALLKMVAKELKEYKKEDQLLARLGGDEFALIVSNIENLNNLHNLADTIVSSLEKPWILNGQEFYISASIGIAIFPCHGQDFQTLLRNADTAMYCAKEEGKKGYKIYKEEMYIKKIEFINMKKSLRYGVKNEEFFLTYQSVVDLKKDQAIGSEALIRWNHPKKGLISPDRFIPIAEKTGIIKEIGKWVLETACKQNKIWIDKGYKPTKISINMSALEFKQINFVSNIKRVLEETGLDSKYLVIEITENIVLENLNQTIEILNELKKMKIKIALDDFGTGYSSLNYLRILPIDFLKLDKTFINNVTKKCKDRAITESLIKLAHDIGLKVVAEGIETEEQYHYLKNINCDLGQGYLFNRPLPSNEFEKILEKGLPFFAQNKDNKN</sequence>
<dbReference type="CDD" id="cd01948">
    <property type="entry name" value="EAL"/>
    <property type="match status" value="1"/>
</dbReference>
<feature type="domain" description="GGDEF" evidence="5">
    <location>
        <begin position="305"/>
        <end position="438"/>
    </location>
</feature>
<dbReference type="Gene3D" id="3.30.450.20">
    <property type="entry name" value="PAS domain"/>
    <property type="match status" value="1"/>
</dbReference>
<dbReference type="InterPro" id="IPR035919">
    <property type="entry name" value="EAL_sf"/>
</dbReference>
<dbReference type="InterPro" id="IPR052155">
    <property type="entry name" value="Biofilm_reg_signaling"/>
</dbReference>
<dbReference type="InterPro" id="IPR001610">
    <property type="entry name" value="PAC"/>
</dbReference>
<dbReference type="SMART" id="SM00086">
    <property type="entry name" value="PAC"/>
    <property type="match status" value="1"/>
</dbReference>
<organism evidence="6 7">
    <name type="scientific">Paramaledivibacter caminithermalis (strain DSM 15212 / CIP 107654 / DViRD3)</name>
    <name type="common">Clostridium caminithermale</name>
    <dbReference type="NCBI Taxonomy" id="1121301"/>
    <lineage>
        <taxon>Bacteria</taxon>
        <taxon>Bacillati</taxon>
        <taxon>Bacillota</taxon>
        <taxon>Clostridia</taxon>
        <taxon>Peptostreptococcales</taxon>
        <taxon>Caminicellaceae</taxon>
        <taxon>Paramaledivibacter</taxon>
    </lineage>
</organism>
<dbReference type="CDD" id="cd00130">
    <property type="entry name" value="PAS"/>
    <property type="match status" value="1"/>
</dbReference>
<keyword evidence="7" id="KW-1185">Reference proteome</keyword>
<dbReference type="Gene3D" id="3.20.20.450">
    <property type="entry name" value="EAL domain"/>
    <property type="match status" value="1"/>
</dbReference>
<reference evidence="6 7" key="1">
    <citation type="submission" date="2016-11" db="EMBL/GenBank/DDBJ databases">
        <authorList>
            <person name="Jaros S."/>
            <person name="Januszkiewicz K."/>
            <person name="Wedrychowicz H."/>
        </authorList>
    </citation>
    <scope>NUCLEOTIDE SEQUENCE [LARGE SCALE GENOMIC DNA]</scope>
    <source>
        <strain evidence="6 7">DSM 15212</strain>
    </source>
</reference>
<feature type="coiled-coil region" evidence="1">
    <location>
        <begin position="111"/>
        <end position="148"/>
    </location>
</feature>
<dbReference type="InterPro" id="IPR000014">
    <property type="entry name" value="PAS"/>
</dbReference>
<proteinExistence type="predicted"/>
<evidence type="ECO:0000259" key="4">
    <source>
        <dbReference type="PROSITE" id="PS50883"/>
    </source>
</evidence>
<evidence type="ECO:0000256" key="1">
    <source>
        <dbReference type="SAM" id="Coils"/>
    </source>
</evidence>
<keyword evidence="1" id="KW-0175">Coiled coil</keyword>
<dbReference type="SUPFAM" id="SSF55073">
    <property type="entry name" value="Nucleotide cyclase"/>
    <property type="match status" value="1"/>
</dbReference>
<dbReference type="SUPFAM" id="SSF141868">
    <property type="entry name" value="EAL domain-like"/>
    <property type="match status" value="1"/>
</dbReference>
<dbReference type="EMBL" id="FRAG01000067">
    <property type="protein sequence ID" value="SHK47032.1"/>
    <property type="molecule type" value="Genomic_DNA"/>
</dbReference>
<dbReference type="CDD" id="cd01949">
    <property type="entry name" value="GGDEF"/>
    <property type="match status" value="1"/>
</dbReference>
<dbReference type="Pfam" id="PF00563">
    <property type="entry name" value="EAL"/>
    <property type="match status" value="1"/>
</dbReference>